<dbReference type="AlphaFoldDB" id="A0A195FBW8"/>
<proteinExistence type="predicted"/>
<evidence type="ECO:0000313" key="1">
    <source>
        <dbReference type="EMBL" id="KYN38125.1"/>
    </source>
</evidence>
<organism evidence="1 2">
    <name type="scientific">Trachymyrmex septentrionalis</name>
    <dbReference type="NCBI Taxonomy" id="34720"/>
    <lineage>
        <taxon>Eukaryota</taxon>
        <taxon>Metazoa</taxon>
        <taxon>Ecdysozoa</taxon>
        <taxon>Arthropoda</taxon>
        <taxon>Hexapoda</taxon>
        <taxon>Insecta</taxon>
        <taxon>Pterygota</taxon>
        <taxon>Neoptera</taxon>
        <taxon>Endopterygota</taxon>
        <taxon>Hymenoptera</taxon>
        <taxon>Apocrita</taxon>
        <taxon>Aculeata</taxon>
        <taxon>Formicoidea</taxon>
        <taxon>Formicidae</taxon>
        <taxon>Myrmicinae</taxon>
        <taxon>Trachymyrmex</taxon>
    </lineage>
</organism>
<accession>A0A195FBW8</accession>
<dbReference type="Proteomes" id="UP000078541">
    <property type="component" value="Unassembled WGS sequence"/>
</dbReference>
<evidence type="ECO:0000313" key="2">
    <source>
        <dbReference type="Proteomes" id="UP000078541"/>
    </source>
</evidence>
<protein>
    <submittedName>
        <fullName evidence="1">Uncharacterized protein</fullName>
    </submittedName>
</protein>
<feature type="non-terminal residue" evidence="1">
    <location>
        <position position="1"/>
    </location>
</feature>
<name>A0A195FBW8_9HYME</name>
<gene>
    <name evidence="1" type="ORF">ALC56_07525</name>
</gene>
<sequence>TGCEPVTQPRKWQRGQFVVEDRGSFGGANSNDNKAHKLSRLISAWRRGSANRENRVMSWRTEFEGRIFSRRRQSTKIVGVASFYNSRYGKTQMRQSPKMWKDSGRQTALFGRVVRPL</sequence>
<dbReference type="EMBL" id="KQ981677">
    <property type="protein sequence ID" value="KYN38125.1"/>
    <property type="molecule type" value="Genomic_DNA"/>
</dbReference>
<keyword evidence="2" id="KW-1185">Reference proteome</keyword>
<reference evidence="1 2" key="1">
    <citation type="submission" date="2016-03" db="EMBL/GenBank/DDBJ databases">
        <title>Trachymyrmex septentrionalis WGS genome.</title>
        <authorList>
            <person name="Nygaard S."/>
            <person name="Hu H."/>
            <person name="Boomsma J."/>
            <person name="Zhang G."/>
        </authorList>
    </citation>
    <scope>NUCLEOTIDE SEQUENCE [LARGE SCALE GENOMIC DNA]</scope>
    <source>
        <strain evidence="1">Tsep2-gDNA-1</strain>
        <tissue evidence="1">Whole body</tissue>
    </source>
</reference>